<evidence type="ECO:0000313" key="3">
    <source>
        <dbReference type="EMBL" id="EPD33107.1"/>
    </source>
</evidence>
<dbReference type="SMART" id="SM00858">
    <property type="entry name" value="SAF"/>
    <property type="match status" value="1"/>
</dbReference>
<comment type="caution">
    <text evidence="3">The sequence shown here is derived from an EMBL/GenBank/DDBJ whole genome shotgun (WGS) entry which is preliminary data.</text>
</comment>
<feature type="chain" id="PRO_5039328883" description="SAF domain-containing protein" evidence="1">
    <location>
        <begin position="19"/>
        <end position="184"/>
    </location>
</feature>
<accession>S2WK98</accession>
<dbReference type="CDD" id="cd11614">
    <property type="entry name" value="SAF_CpaB_FlgA_like"/>
    <property type="match status" value="1"/>
</dbReference>
<evidence type="ECO:0000259" key="2">
    <source>
        <dbReference type="SMART" id="SM00858"/>
    </source>
</evidence>
<dbReference type="AlphaFoldDB" id="S2WK98"/>
<dbReference type="Pfam" id="PF08666">
    <property type="entry name" value="SAF"/>
    <property type="match status" value="1"/>
</dbReference>
<sequence>MAALCAVASVFCIVYALAPRPAKSTQVFVAASSLSAGTKLSAQDFTARDVPDEYLPEDVISDSSQLVGRTLTANLGSGTMLTNSVIFGSQQSSGSEKLVPFRVDDTQVVSLLKVGDVISVVANSSDGTSQTVASNVKVAALPEVETAEFGGAQTGALVVVSADEQTANALASASAQSKLGIVFG</sequence>
<protein>
    <recommendedName>
        <fullName evidence="2">SAF domain-containing protein</fullName>
    </recommendedName>
</protein>
<dbReference type="Gene3D" id="3.90.1210.10">
    <property type="entry name" value="Antifreeze-like/N-acetylneuraminic acid synthase C-terminal domain"/>
    <property type="match status" value="1"/>
</dbReference>
<dbReference type="EMBL" id="AGZR01000005">
    <property type="protein sequence ID" value="EPD33107.1"/>
    <property type="molecule type" value="Genomic_DNA"/>
</dbReference>
<dbReference type="Proteomes" id="UP000014417">
    <property type="component" value="Unassembled WGS sequence"/>
</dbReference>
<evidence type="ECO:0000256" key="1">
    <source>
        <dbReference type="SAM" id="SignalP"/>
    </source>
</evidence>
<organism evidence="3 4">
    <name type="scientific">Propionimicrobium lymphophilum ACS-093-V-SCH5</name>
    <dbReference type="NCBI Taxonomy" id="883161"/>
    <lineage>
        <taxon>Bacteria</taxon>
        <taxon>Bacillati</taxon>
        <taxon>Actinomycetota</taxon>
        <taxon>Actinomycetes</taxon>
        <taxon>Propionibacteriales</taxon>
        <taxon>Propionibacteriaceae</taxon>
        <taxon>Propionimicrobium</taxon>
    </lineage>
</organism>
<evidence type="ECO:0000313" key="4">
    <source>
        <dbReference type="Proteomes" id="UP000014417"/>
    </source>
</evidence>
<feature type="signal peptide" evidence="1">
    <location>
        <begin position="1"/>
        <end position="18"/>
    </location>
</feature>
<proteinExistence type="predicted"/>
<dbReference type="STRING" id="883161.HMPREF9306_00637"/>
<gene>
    <name evidence="3" type="ORF">HMPREF9306_00637</name>
</gene>
<keyword evidence="4" id="KW-1185">Reference proteome</keyword>
<dbReference type="InterPro" id="IPR013974">
    <property type="entry name" value="SAF"/>
</dbReference>
<name>S2WK98_9ACTN</name>
<feature type="domain" description="SAF" evidence="2">
    <location>
        <begin position="25"/>
        <end position="87"/>
    </location>
</feature>
<dbReference type="HOGENOM" id="CLU_088190_4_1_11"/>
<keyword evidence="1" id="KW-0732">Signal</keyword>
<reference evidence="3 4" key="1">
    <citation type="submission" date="2013-04" db="EMBL/GenBank/DDBJ databases">
        <title>The Genome Sequence of Propionimicrobium lymphophilum ACS-093-V-SCH5.</title>
        <authorList>
            <consortium name="The Broad Institute Genomics Platform"/>
            <person name="Earl A."/>
            <person name="Ward D."/>
            <person name="Feldgarden M."/>
            <person name="Gevers D."/>
            <person name="Saerens B."/>
            <person name="Vaneechoutte M."/>
            <person name="Walker B."/>
            <person name="Young S."/>
            <person name="Zeng Q."/>
            <person name="Gargeya S."/>
            <person name="Fitzgerald M."/>
            <person name="Haas B."/>
            <person name="Abouelleil A."/>
            <person name="Allen A.W."/>
            <person name="Alvarado L."/>
            <person name="Arachchi H.M."/>
            <person name="Berlin A.M."/>
            <person name="Chapman S.B."/>
            <person name="Gainer-Dewar J."/>
            <person name="Goldberg J."/>
            <person name="Griggs A."/>
            <person name="Gujja S."/>
            <person name="Hansen M."/>
            <person name="Howarth C."/>
            <person name="Imamovic A."/>
            <person name="Ireland A."/>
            <person name="Larimer J."/>
            <person name="McCowan C."/>
            <person name="Murphy C."/>
            <person name="Pearson M."/>
            <person name="Poon T.W."/>
            <person name="Priest M."/>
            <person name="Roberts A."/>
            <person name="Saif S."/>
            <person name="Shea T."/>
            <person name="Sisk P."/>
            <person name="Sykes S."/>
            <person name="Wortman J."/>
            <person name="Nusbaum C."/>
            <person name="Birren B."/>
        </authorList>
    </citation>
    <scope>NUCLEOTIDE SEQUENCE [LARGE SCALE GENOMIC DNA]</scope>
    <source>
        <strain evidence="3 4">ACS-093-V-SCH5</strain>
    </source>
</reference>